<keyword evidence="3" id="KW-0812">Transmembrane</keyword>
<evidence type="ECO:0000256" key="5">
    <source>
        <dbReference type="ARBA" id="ARBA00022989"/>
    </source>
</evidence>
<keyword evidence="11" id="KW-1185">Reference proteome</keyword>
<keyword evidence="5" id="KW-1133">Transmembrane helix</keyword>
<evidence type="ECO:0000313" key="10">
    <source>
        <dbReference type="EMBL" id="CAG6021201.1"/>
    </source>
</evidence>
<dbReference type="Gene3D" id="2.60.40.2160">
    <property type="entry name" value="Interleukin-17 receptor A/B, fibronectin-III-like domain 1"/>
    <property type="match status" value="1"/>
</dbReference>
<dbReference type="GO" id="GO:0005886">
    <property type="term" value="C:plasma membrane"/>
    <property type="evidence" value="ECO:0007669"/>
    <property type="project" value="UniProtKB-SubCell"/>
</dbReference>
<organism evidence="10 11">
    <name type="scientific">Menidia menidia</name>
    <name type="common">Atlantic silverside</name>
    <dbReference type="NCBI Taxonomy" id="238744"/>
    <lineage>
        <taxon>Eukaryota</taxon>
        <taxon>Metazoa</taxon>
        <taxon>Chordata</taxon>
        <taxon>Craniata</taxon>
        <taxon>Vertebrata</taxon>
        <taxon>Euteleostomi</taxon>
        <taxon>Actinopterygii</taxon>
        <taxon>Neopterygii</taxon>
        <taxon>Teleostei</taxon>
        <taxon>Neoteleostei</taxon>
        <taxon>Acanthomorphata</taxon>
        <taxon>Ovalentaria</taxon>
        <taxon>Atherinomorphae</taxon>
        <taxon>Atheriniformes</taxon>
        <taxon>Atherinopsidae</taxon>
        <taxon>Menidiinae</taxon>
        <taxon>Menidia</taxon>
    </lineage>
</organism>
<dbReference type="InterPro" id="IPR039465">
    <property type="entry name" value="IL-17_rcpt-like"/>
</dbReference>
<proteinExistence type="predicted"/>
<reference evidence="10" key="1">
    <citation type="submission" date="2021-05" db="EMBL/GenBank/DDBJ databases">
        <authorList>
            <person name="Tigano A."/>
        </authorList>
    </citation>
    <scope>NUCLEOTIDE SEQUENCE</scope>
</reference>
<dbReference type="OrthoDB" id="8963084at2759"/>
<feature type="non-terminal residue" evidence="10">
    <location>
        <position position="405"/>
    </location>
</feature>
<evidence type="ECO:0000256" key="2">
    <source>
        <dbReference type="ARBA" id="ARBA00022475"/>
    </source>
</evidence>
<keyword evidence="7" id="KW-0675">Receptor</keyword>
<evidence type="ECO:0000259" key="9">
    <source>
        <dbReference type="PROSITE" id="PS51534"/>
    </source>
</evidence>
<dbReference type="GO" id="GO:0030368">
    <property type="term" value="F:interleukin-17 receptor activity"/>
    <property type="evidence" value="ECO:0007669"/>
    <property type="project" value="InterPro"/>
</dbReference>
<accession>A0A8S4BSM8</accession>
<dbReference type="PANTHER" id="PTHR15583">
    <property type="entry name" value="INTERLEUKIN-17 RECEPTOR"/>
    <property type="match status" value="1"/>
</dbReference>
<dbReference type="Pfam" id="PF08357">
    <property type="entry name" value="SEFIR"/>
    <property type="match status" value="1"/>
</dbReference>
<evidence type="ECO:0000256" key="1">
    <source>
        <dbReference type="ARBA" id="ARBA00004251"/>
    </source>
</evidence>
<dbReference type="InterPro" id="IPR038683">
    <property type="entry name" value="IL17RA/B_FnIII-like_1_sf"/>
</dbReference>
<evidence type="ECO:0000256" key="4">
    <source>
        <dbReference type="ARBA" id="ARBA00022729"/>
    </source>
</evidence>
<dbReference type="InterPro" id="IPR013568">
    <property type="entry name" value="SEFIR_dom"/>
</dbReference>
<dbReference type="Gene3D" id="3.40.50.11530">
    <property type="match status" value="1"/>
</dbReference>
<sequence>KVKCEPSYDFPLTSDTPPSSVAALNVDLVRVGSKDMLNISWAINIDASIHNLAGTWLEVSMEPSRICEYSPSFASFAKANAIEVEQMWFSTLIKVTHGIYMIEVQNLPLPPAESDTTPTVIEIDVSPRSEVENMTVPAPSVESMPDRFYSVEGVLDPAPSVESMTDPVPSDKICMHFAASTLCYGKLPESSTAPVPVLVVYPAENAAFQRAVMALAEILQLHGGCTVAIDMWQRERIAELGPMRWLAEQAKAAKTVIIMSPQTERSSQLRRPLPSHSIPDASVPAATHDLYPLVLNMVASHAKNSSQLAKFLVVHLSLQKDRSSLPLELRSCKTFCLMKDLKKLCKSLYVHKQEEKKILNFMFRPVFPLNEDATVKLNEAIGQLQADEPGVPKEMQPLKYESILV</sequence>
<dbReference type="EMBL" id="CAJRST010041110">
    <property type="protein sequence ID" value="CAG6021201.1"/>
    <property type="molecule type" value="Genomic_DNA"/>
</dbReference>
<protein>
    <submittedName>
        <fullName evidence="10">(Atlantic silverside) hypothetical protein</fullName>
    </submittedName>
</protein>
<dbReference type="PANTHER" id="PTHR15583:SF11">
    <property type="entry name" value="INTERLEUKIN-17 RECEPTOR B"/>
    <property type="match status" value="1"/>
</dbReference>
<evidence type="ECO:0000256" key="6">
    <source>
        <dbReference type="ARBA" id="ARBA00023136"/>
    </source>
</evidence>
<gene>
    <name evidence="10" type="ORF">MMEN_LOCUS21419</name>
</gene>
<keyword evidence="4" id="KW-0732">Signal</keyword>
<evidence type="ECO:0000256" key="8">
    <source>
        <dbReference type="ARBA" id="ARBA00023180"/>
    </source>
</evidence>
<keyword evidence="8" id="KW-0325">Glycoprotein</keyword>
<evidence type="ECO:0000256" key="3">
    <source>
        <dbReference type="ARBA" id="ARBA00022692"/>
    </source>
</evidence>
<keyword evidence="2" id="KW-1003">Cell membrane</keyword>
<comment type="caution">
    <text evidence="10">The sequence shown here is derived from an EMBL/GenBank/DDBJ whole genome shotgun (WGS) entry which is preliminary data.</text>
</comment>
<evidence type="ECO:0000256" key="7">
    <source>
        <dbReference type="ARBA" id="ARBA00023170"/>
    </source>
</evidence>
<feature type="domain" description="SEFIR" evidence="9">
    <location>
        <begin position="194"/>
        <end position="346"/>
    </location>
</feature>
<evidence type="ECO:0000313" key="11">
    <source>
        <dbReference type="Proteomes" id="UP000677803"/>
    </source>
</evidence>
<dbReference type="Proteomes" id="UP000677803">
    <property type="component" value="Unassembled WGS sequence"/>
</dbReference>
<dbReference type="AlphaFoldDB" id="A0A8S4BSM8"/>
<dbReference type="PROSITE" id="PS51534">
    <property type="entry name" value="SEFIR"/>
    <property type="match status" value="1"/>
</dbReference>
<name>A0A8S4BSM8_9TELE</name>
<comment type="subcellular location">
    <subcellularLocation>
        <location evidence="1">Cell membrane</location>
        <topology evidence="1">Single-pass type I membrane protein</topology>
    </subcellularLocation>
</comment>
<keyword evidence="6" id="KW-0472">Membrane</keyword>